<feature type="compositionally biased region" description="Basic and acidic residues" evidence="1">
    <location>
        <begin position="166"/>
        <end position="182"/>
    </location>
</feature>
<sequence>MRSYLGYQQRQDLEGDKEYFENQLKNPLVQDKPTVRRNLQRIERDLETQSPPILSGPDLDKVVTREKELREEIVPNMLSQEEMRKAPAGSIGREMAFQKKYKRKIIEWKNCRRTIYRESDDPDVANLECFRPEISRGNVENCLIPGQKFDFPSRRFQENYPTIDWSNHDRPEDQEAETEASKLRRMKLAELRAQMAELEAEEEAEATDSISRLGLEEEEA</sequence>
<evidence type="ECO:0000256" key="1">
    <source>
        <dbReference type="SAM" id="MobiDB-lite"/>
    </source>
</evidence>
<proteinExistence type="predicted"/>
<reference evidence="2 3" key="1">
    <citation type="journal article" date="2015" name="Microbiome">
        <title>Genomic resolution of linkages in carbon, nitrogen, and sulfur cycling among widespread estuary sediment bacteria.</title>
        <authorList>
            <person name="Baker B.J."/>
            <person name="Lazar C.S."/>
            <person name="Teske A.P."/>
            <person name="Dick G.J."/>
        </authorList>
    </citation>
    <scope>NUCLEOTIDE SEQUENCE [LARGE SCALE GENOMIC DNA]</scope>
    <source>
        <strain evidence="2">SM23_40</strain>
    </source>
</reference>
<name>A0A0S8G5H2_UNCT6</name>
<feature type="region of interest" description="Disordered" evidence="1">
    <location>
        <begin position="197"/>
        <end position="220"/>
    </location>
</feature>
<gene>
    <name evidence="2" type="ORF">AMJ82_08955</name>
</gene>
<protein>
    <submittedName>
        <fullName evidence="2">Uncharacterized protein</fullName>
    </submittedName>
</protein>
<organism evidence="2 3">
    <name type="scientific">candidate division TA06 bacterium SM23_40</name>
    <dbReference type="NCBI Taxonomy" id="1703774"/>
    <lineage>
        <taxon>Bacteria</taxon>
        <taxon>Bacteria division TA06</taxon>
    </lineage>
</organism>
<feature type="region of interest" description="Disordered" evidence="1">
    <location>
        <begin position="161"/>
        <end position="182"/>
    </location>
</feature>
<dbReference type="Proteomes" id="UP000051717">
    <property type="component" value="Unassembled WGS sequence"/>
</dbReference>
<accession>A0A0S8G5H2</accession>
<evidence type="ECO:0000313" key="3">
    <source>
        <dbReference type="Proteomes" id="UP000051717"/>
    </source>
</evidence>
<dbReference type="AlphaFoldDB" id="A0A0S8G5H2"/>
<comment type="caution">
    <text evidence="2">The sequence shown here is derived from an EMBL/GenBank/DDBJ whole genome shotgun (WGS) entry which is preliminary data.</text>
</comment>
<evidence type="ECO:0000313" key="2">
    <source>
        <dbReference type="EMBL" id="KPK68181.1"/>
    </source>
</evidence>
<dbReference type="EMBL" id="LJUI01000087">
    <property type="protein sequence ID" value="KPK68181.1"/>
    <property type="molecule type" value="Genomic_DNA"/>
</dbReference>